<dbReference type="EMBL" id="ML977153">
    <property type="protein sequence ID" value="KAF1987258.1"/>
    <property type="molecule type" value="Genomic_DNA"/>
</dbReference>
<sequence length="337" mass="36671">MDYLSNSYFLHLISKLPHRIILYRVSSAVLSLIPTPFQPSLPPKMPTDFTLPTATFTTSDGATLSYIHHSTSPTHPHLVLLPGWSQSAALFSAQLSHFSLTHTVTALDHRSHGASPPVPHGARISRLAADLHELLLHLEIKDVTLLGHSMGCSVIWSYIDLFGQSALKALILVDEPACLTADPTLPAPALLAAKKAGALLTPDGSYQLAAGLRGEKPEETLVPFMRGIFSPGIEEERFRYAVQQARRTDAGFAARLLVDHVNEDWRDVVGRIEVPTLVVGGEGSLVGRGAVEDLVGRVKGGKLRVFGVEEKGSHFMFWENPEVINAVVEEFLDDVEG</sequence>
<keyword evidence="3" id="KW-1185">Reference proteome</keyword>
<evidence type="ECO:0000313" key="3">
    <source>
        <dbReference type="Proteomes" id="UP000800041"/>
    </source>
</evidence>
<dbReference type="Pfam" id="PF00561">
    <property type="entry name" value="Abhydrolase_1"/>
    <property type="match status" value="1"/>
</dbReference>
<dbReference type="AlphaFoldDB" id="A0A6G1H2R9"/>
<protein>
    <submittedName>
        <fullName evidence="2">Alpha/beta-hydrolase</fullName>
    </submittedName>
</protein>
<dbReference type="Gene3D" id="3.40.50.1820">
    <property type="entry name" value="alpha/beta hydrolase"/>
    <property type="match status" value="1"/>
</dbReference>
<feature type="domain" description="AB hydrolase-1" evidence="1">
    <location>
        <begin position="76"/>
        <end position="321"/>
    </location>
</feature>
<dbReference type="SUPFAM" id="SSF53474">
    <property type="entry name" value="alpha/beta-Hydrolases"/>
    <property type="match status" value="1"/>
</dbReference>
<gene>
    <name evidence="2" type="ORF">K402DRAFT_56052</name>
</gene>
<organism evidence="2 3">
    <name type="scientific">Aulographum hederae CBS 113979</name>
    <dbReference type="NCBI Taxonomy" id="1176131"/>
    <lineage>
        <taxon>Eukaryota</taxon>
        <taxon>Fungi</taxon>
        <taxon>Dikarya</taxon>
        <taxon>Ascomycota</taxon>
        <taxon>Pezizomycotina</taxon>
        <taxon>Dothideomycetes</taxon>
        <taxon>Pleosporomycetidae</taxon>
        <taxon>Aulographales</taxon>
        <taxon>Aulographaceae</taxon>
    </lineage>
</organism>
<dbReference type="InterPro" id="IPR000073">
    <property type="entry name" value="AB_hydrolase_1"/>
</dbReference>
<dbReference type="GO" id="GO:0016020">
    <property type="term" value="C:membrane"/>
    <property type="evidence" value="ECO:0007669"/>
    <property type="project" value="TreeGrafter"/>
</dbReference>
<dbReference type="GO" id="GO:0016787">
    <property type="term" value="F:hydrolase activity"/>
    <property type="evidence" value="ECO:0007669"/>
    <property type="project" value="UniProtKB-KW"/>
</dbReference>
<dbReference type="InterPro" id="IPR050266">
    <property type="entry name" value="AB_hydrolase_sf"/>
</dbReference>
<dbReference type="InterPro" id="IPR029058">
    <property type="entry name" value="AB_hydrolase_fold"/>
</dbReference>
<name>A0A6G1H2R9_9PEZI</name>
<accession>A0A6G1H2R9</accession>
<keyword evidence="2" id="KW-0378">Hydrolase</keyword>
<proteinExistence type="predicted"/>
<evidence type="ECO:0000313" key="2">
    <source>
        <dbReference type="EMBL" id="KAF1987258.1"/>
    </source>
</evidence>
<evidence type="ECO:0000259" key="1">
    <source>
        <dbReference type="Pfam" id="PF00561"/>
    </source>
</evidence>
<dbReference type="PANTHER" id="PTHR43798:SF33">
    <property type="entry name" value="HYDROLASE, PUTATIVE (AFU_ORTHOLOGUE AFUA_2G14860)-RELATED"/>
    <property type="match status" value="1"/>
</dbReference>
<dbReference type="Proteomes" id="UP000800041">
    <property type="component" value="Unassembled WGS sequence"/>
</dbReference>
<dbReference type="PANTHER" id="PTHR43798">
    <property type="entry name" value="MONOACYLGLYCEROL LIPASE"/>
    <property type="match status" value="1"/>
</dbReference>
<reference evidence="2" key="1">
    <citation type="journal article" date="2020" name="Stud. Mycol.">
        <title>101 Dothideomycetes genomes: a test case for predicting lifestyles and emergence of pathogens.</title>
        <authorList>
            <person name="Haridas S."/>
            <person name="Albert R."/>
            <person name="Binder M."/>
            <person name="Bloem J."/>
            <person name="Labutti K."/>
            <person name="Salamov A."/>
            <person name="Andreopoulos B."/>
            <person name="Baker S."/>
            <person name="Barry K."/>
            <person name="Bills G."/>
            <person name="Bluhm B."/>
            <person name="Cannon C."/>
            <person name="Castanera R."/>
            <person name="Culley D."/>
            <person name="Daum C."/>
            <person name="Ezra D."/>
            <person name="Gonzalez J."/>
            <person name="Henrissat B."/>
            <person name="Kuo A."/>
            <person name="Liang C."/>
            <person name="Lipzen A."/>
            <person name="Lutzoni F."/>
            <person name="Magnuson J."/>
            <person name="Mondo S."/>
            <person name="Nolan M."/>
            <person name="Ohm R."/>
            <person name="Pangilinan J."/>
            <person name="Park H.-J."/>
            <person name="Ramirez L."/>
            <person name="Alfaro M."/>
            <person name="Sun H."/>
            <person name="Tritt A."/>
            <person name="Yoshinaga Y."/>
            <person name="Zwiers L.-H."/>
            <person name="Turgeon B."/>
            <person name="Goodwin S."/>
            <person name="Spatafora J."/>
            <person name="Crous P."/>
            <person name="Grigoriev I."/>
        </authorList>
    </citation>
    <scope>NUCLEOTIDE SEQUENCE</scope>
    <source>
        <strain evidence="2">CBS 113979</strain>
    </source>
</reference>
<dbReference type="OrthoDB" id="2498029at2759"/>